<keyword evidence="3 5" id="KW-1133">Transmembrane helix</keyword>
<dbReference type="Pfam" id="PF04932">
    <property type="entry name" value="Wzy_C"/>
    <property type="match status" value="1"/>
</dbReference>
<feature type="domain" description="O-antigen ligase-related" evidence="6">
    <location>
        <begin position="193"/>
        <end position="352"/>
    </location>
</feature>
<dbReference type="OrthoDB" id="1631746at2"/>
<evidence type="ECO:0000313" key="8">
    <source>
        <dbReference type="Proteomes" id="UP000244225"/>
    </source>
</evidence>
<dbReference type="Proteomes" id="UP000244225">
    <property type="component" value="Unassembled WGS sequence"/>
</dbReference>
<evidence type="ECO:0000256" key="4">
    <source>
        <dbReference type="ARBA" id="ARBA00023136"/>
    </source>
</evidence>
<evidence type="ECO:0000256" key="5">
    <source>
        <dbReference type="SAM" id="Phobius"/>
    </source>
</evidence>
<protein>
    <recommendedName>
        <fullName evidence="6">O-antigen ligase-related domain-containing protein</fullName>
    </recommendedName>
</protein>
<reference evidence="7 8" key="1">
    <citation type="submission" date="2018-04" db="EMBL/GenBank/DDBJ databases">
        <title>Genomic Encyclopedia of Archaeal and Bacterial Type Strains, Phase II (KMG-II): from individual species to whole genera.</title>
        <authorList>
            <person name="Goeker M."/>
        </authorList>
    </citation>
    <scope>NUCLEOTIDE SEQUENCE [LARGE SCALE GENOMIC DNA]</scope>
    <source>
        <strain evidence="7 8">DSM 100162</strain>
    </source>
</reference>
<dbReference type="InterPro" id="IPR007016">
    <property type="entry name" value="O-antigen_ligase-rel_domated"/>
</dbReference>
<dbReference type="InterPro" id="IPR051533">
    <property type="entry name" value="WaaL-like"/>
</dbReference>
<gene>
    <name evidence="7" type="ORF">C8N40_10910</name>
</gene>
<keyword evidence="4 5" id="KW-0472">Membrane</keyword>
<dbReference type="PANTHER" id="PTHR37422:SF17">
    <property type="entry name" value="O-ANTIGEN LIGASE"/>
    <property type="match status" value="1"/>
</dbReference>
<dbReference type="RefSeq" id="WP_108212929.1">
    <property type="nucleotide sequence ID" value="NZ_QBKI01000009.1"/>
</dbReference>
<comment type="caution">
    <text evidence="7">The sequence shown here is derived from an EMBL/GenBank/DDBJ whole genome shotgun (WGS) entry which is preliminary data.</text>
</comment>
<evidence type="ECO:0000259" key="6">
    <source>
        <dbReference type="Pfam" id="PF04932"/>
    </source>
</evidence>
<evidence type="ECO:0000256" key="1">
    <source>
        <dbReference type="ARBA" id="ARBA00004141"/>
    </source>
</evidence>
<accession>A0A2T5YDX6</accession>
<keyword evidence="2 5" id="KW-0812">Transmembrane</keyword>
<proteinExistence type="predicted"/>
<name>A0A2T5YDX6_9BACT</name>
<keyword evidence="8" id="KW-1185">Reference proteome</keyword>
<dbReference type="GO" id="GO:0016020">
    <property type="term" value="C:membrane"/>
    <property type="evidence" value="ECO:0007669"/>
    <property type="project" value="UniProtKB-SubCell"/>
</dbReference>
<dbReference type="PANTHER" id="PTHR37422">
    <property type="entry name" value="TEICHURONIC ACID BIOSYNTHESIS PROTEIN TUAE"/>
    <property type="match status" value="1"/>
</dbReference>
<evidence type="ECO:0000256" key="2">
    <source>
        <dbReference type="ARBA" id="ARBA00022692"/>
    </source>
</evidence>
<feature type="transmembrane region" description="Helical" evidence="5">
    <location>
        <begin position="340"/>
        <end position="361"/>
    </location>
</feature>
<dbReference type="AlphaFoldDB" id="A0A2T5YDX6"/>
<organism evidence="7 8">
    <name type="scientific">Pontibacter mucosus</name>
    <dbReference type="NCBI Taxonomy" id="1649266"/>
    <lineage>
        <taxon>Bacteria</taxon>
        <taxon>Pseudomonadati</taxon>
        <taxon>Bacteroidota</taxon>
        <taxon>Cytophagia</taxon>
        <taxon>Cytophagales</taxon>
        <taxon>Hymenobacteraceae</taxon>
        <taxon>Pontibacter</taxon>
    </lineage>
</organism>
<evidence type="ECO:0000313" key="7">
    <source>
        <dbReference type="EMBL" id="PTX14913.1"/>
    </source>
</evidence>
<feature type="transmembrane region" description="Helical" evidence="5">
    <location>
        <begin position="367"/>
        <end position="387"/>
    </location>
</feature>
<feature type="transmembrane region" description="Helical" evidence="5">
    <location>
        <begin position="12"/>
        <end position="29"/>
    </location>
</feature>
<feature type="transmembrane region" description="Helical" evidence="5">
    <location>
        <begin position="65"/>
        <end position="83"/>
    </location>
</feature>
<feature type="transmembrane region" description="Helical" evidence="5">
    <location>
        <begin position="210"/>
        <end position="226"/>
    </location>
</feature>
<dbReference type="EMBL" id="QBKI01000009">
    <property type="protein sequence ID" value="PTX14913.1"/>
    <property type="molecule type" value="Genomic_DNA"/>
</dbReference>
<feature type="transmembrane region" description="Helical" evidence="5">
    <location>
        <begin position="117"/>
        <end position="136"/>
    </location>
</feature>
<feature type="transmembrane region" description="Helical" evidence="5">
    <location>
        <begin position="232"/>
        <end position="250"/>
    </location>
</feature>
<sequence>MLFSNLKIYNGKLYFILLLIVAVLTPTAEGLPVKLASLSVILLTLHWLISGEYAAKLEKLKRNKLLWLFLSLFLINLVGLYRVGDLKEASDILIRKLPILLFPLIIGTSDKLTKNQINYIITAFIVGLFLTSLFTFREGIAVVLDRQDLTTMVELTLLHRPYSGLFSLFAIVGLVRFYTSSNSVALRAFLIVAILYFLFFIYVIYVKMTIVALLTLLALFAIIWLIKRWGKYPVIVLGGMLFLSASWYIGTNEKAGTVIKKIIRSEDFSYQEYNIHLVSSINIRYINWGCSFKVLGEDKNWLTGLGVGNTQEKLNLCYKNLNPWIYENEMNAHNEYLEEMLRNGLTGLLILVLCLAVPTAHSLKHHQYTYLGFLILIIVCCITENVLSRQAGIMFYALFNSVFAFNTFNSGKWLRKKEVTLANQSS</sequence>
<feature type="transmembrane region" description="Helical" evidence="5">
    <location>
        <begin position="157"/>
        <end position="178"/>
    </location>
</feature>
<feature type="transmembrane region" description="Helical" evidence="5">
    <location>
        <begin position="184"/>
        <end position="205"/>
    </location>
</feature>
<evidence type="ECO:0000256" key="3">
    <source>
        <dbReference type="ARBA" id="ARBA00022989"/>
    </source>
</evidence>
<comment type="subcellular location">
    <subcellularLocation>
        <location evidence="1">Membrane</location>
        <topology evidence="1">Multi-pass membrane protein</topology>
    </subcellularLocation>
</comment>